<dbReference type="AlphaFoldDB" id="A0A5B7IW85"/>
<dbReference type="EMBL" id="VSRR010066798">
    <property type="protein sequence ID" value="MPC84918.1"/>
    <property type="molecule type" value="Genomic_DNA"/>
</dbReference>
<keyword evidence="3" id="KW-1185">Reference proteome</keyword>
<proteinExistence type="predicted"/>
<feature type="compositionally biased region" description="Low complexity" evidence="1">
    <location>
        <begin position="48"/>
        <end position="62"/>
    </location>
</feature>
<evidence type="ECO:0000313" key="2">
    <source>
        <dbReference type="EMBL" id="MPC84918.1"/>
    </source>
</evidence>
<feature type="region of interest" description="Disordered" evidence="1">
    <location>
        <begin position="43"/>
        <end position="62"/>
    </location>
</feature>
<organism evidence="2 3">
    <name type="scientific">Portunus trituberculatus</name>
    <name type="common">Swimming crab</name>
    <name type="synonym">Neptunus trituberculatus</name>
    <dbReference type="NCBI Taxonomy" id="210409"/>
    <lineage>
        <taxon>Eukaryota</taxon>
        <taxon>Metazoa</taxon>
        <taxon>Ecdysozoa</taxon>
        <taxon>Arthropoda</taxon>
        <taxon>Crustacea</taxon>
        <taxon>Multicrustacea</taxon>
        <taxon>Malacostraca</taxon>
        <taxon>Eumalacostraca</taxon>
        <taxon>Eucarida</taxon>
        <taxon>Decapoda</taxon>
        <taxon>Pleocyemata</taxon>
        <taxon>Brachyura</taxon>
        <taxon>Eubrachyura</taxon>
        <taxon>Portunoidea</taxon>
        <taxon>Portunidae</taxon>
        <taxon>Portuninae</taxon>
        <taxon>Portunus</taxon>
    </lineage>
</organism>
<sequence length="100" mass="11632">MQRKYKQQQVFRSFLDNYSTQIVNEKDRITQKKALKVEEEEEKSFFASPNSSSPLPRLSQPLTLSPRAASGKEKALGRHNTLATKYPYSSSFYYFSSSYY</sequence>
<evidence type="ECO:0000256" key="1">
    <source>
        <dbReference type="SAM" id="MobiDB-lite"/>
    </source>
</evidence>
<reference evidence="2 3" key="1">
    <citation type="submission" date="2019-05" db="EMBL/GenBank/DDBJ databases">
        <title>Another draft genome of Portunus trituberculatus and its Hox gene families provides insights of decapod evolution.</title>
        <authorList>
            <person name="Jeong J.-H."/>
            <person name="Song I."/>
            <person name="Kim S."/>
            <person name="Choi T."/>
            <person name="Kim D."/>
            <person name="Ryu S."/>
            <person name="Kim W."/>
        </authorList>
    </citation>
    <scope>NUCLEOTIDE SEQUENCE [LARGE SCALE GENOMIC DNA]</scope>
    <source>
        <tissue evidence="2">Muscle</tissue>
    </source>
</reference>
<dbReference type="Proteomes" id="UP000324222">
    <property type="component" value="Unassembled WGS sequence"/>
</dbReference>
<accession>A0A5B7IW85</accession>
<protein>
    <submittedName>
        <fullName evidence="2">Uncharacterized protein</fullName>
    </submittedName>
</protein>
<comment type="caution">
    <text evidence="2">The sequence shown here is derived from an EMBL/GenBank/DDBJ whole genome shotgun (WGS) entry which is preliminary data.</text>
</comment>
<name>A0A5B7IW85_PORTR</name>
<gene>
    <name evidence="2" type="ORF">E2C01_079671</name>
</gene>
<evidence type="ECO:0000313" key="3">
    <source>
        <dbReference type="Proteomes" id="UP000324222"/>
    </source>
</evidence>